<keyword evidence="5 8" id="KW-0812">Transmembrane</keyword>
<feature type="transmembrane region" description="Helical" evidence="8">
    <location>
        <begin position="6"/>
        <end position="22"/>
    </location>
</feature>
<dbReference type="PANTHER" id="PTHR36838:SF1">
    <property type="entry name" value="SLR1864 PROTEIN"/>
    <property type="match status" value="1"/>
</dbReference>
<evidence type="ECO:0000256" key="7">
    <source>
        <dbReference type="ARBA" id="ARBA00023136"/>
    </source>
</evidence>
<protein>
    <recommendedName>
        <fullName evidence="11">AEC family transporter</fullName>
    </recommendedName>
</protein>
<dbReference type="EMBL" id="FOXX01000008">
    <property type="protein sequence ID" value="SFQ76479.1"/>
    <property type="molecule type" value="Genomic_DNA"/>
</dbReference>
<evidence type="ECO:0000256" key="4">
    <source>
        <dbReference type="ARBA" id="ARBA00022475"/>
    </source>
</evidence>
<feature type="transmembrane region" description="Helical" evidence="8">
    <location>
        <begin position="57"/>
        <end position="81"/>
    </location>
</feature>
<name>A0A1I6B6E5_9BACI</name>
<keyword evidence="7 8" id="KW-0472">Membrane</keyword>
<dbReference type="InterPro" id="IPR038770">
    <property type="entry name" value="Na+/solute_symporter_sf"/>
</dbReference>
<feature type="transmembrane region" description="Helical" evidence="8">
    <location>
        <begin position="223"/>
        <end position="243"/>
    </location>
</feature>
<feature type="transmembrane region" description="Helical" evidence="8">
    <location>
        <begin position="249"/>
        <end position="268"/>
    </location>
</feature>
<reference evidence="9 10" key="1">
    <citation type="submission" date="2016-10" db="EMBL/GenBank/DDBJ databases">
        <authorList>
            <person name="Varghese N."/>
            <person name="Submissions S."/>
        </authorList>
    </citation>
    <scope>NUCLEOTIDE SEQUENCE [LARGE SCALE GENOMIC DNA]</scope>
    <source>
        <strain evidence="9 10">DSM 13796</strain>
    </source>
</reference>
<comment type="subcellular location">
    <subcellularLocation>
        <location evidence="1">Cell membrane</location>
        <topology evidence="1">Multi-pass membrane protein</topology>
    </subcellularLocation>
</comment>
<feature type="transmembrane region" description="Helical" evidence="8">
    <location>
        <begin position="280"/>
        <end position="299"/>
    </location>
</feature>
<proteinExistence type="inferred from homology"/>
<evidence type="ECO:0000256" key="6">
    <source>
        <dbReference type="ARBA" id="ARBA00022989"/>
    </source>
</evidence>
<comment type="similarity">
    <text evidence="2">Belongs to the auxin efflux carrier (TC 2.A.69) family.</text>
</comment>
<accession>A0A1I6B6E5</accession>
<comment type="caution">
    <text evidence="9">The sequence shown here is derived from an EMBL/GenBank/DDBJ whole genome shotgun (WGS) entry which is preliminary data.</text>
</comment>
<keyword evidence="10" id="KW-1185">Reference proteome</keyword>
<dbReference type="RefSeq" id="WP_061805555.1">
    <property type="nucleotide sequence ID" value="NZ_FOXX01000008.1"/>
</dbReference>
<feature type="transmembrane region" description="Helical" evidence="8">
    <location>
        <begin position="162"/>
        <end position="179"/>
    </location>
</feature>
<sequence length="300" mass="33040">MTFFTVVLPVFSIFLIGFIGEKKIGFDTRTISTMTLYLMSPVLVFRTFYTIEFNLDYLYLTVYTFALCFVLILIVYIVAFVQKYSRAGTCGMILASSFMNNGNYGTPVALLLFGTAGFDFAIILMVIQQLVMCTVGVYYAAKGGEEGDGIKFAIRSVRRMPTVYGAITGVLFQICHIPIGDALTKTVDLVADATIPTVMIILGMQLAKISLRSIQKSKVTLSILIKLCVSPCISYIFTLFLPIDEMMKQIIIIMAAMPTAANTTMYAVQFNTDPDFVSSATLISTLLSLVTLPLIFAIVL</sequence>
<dbReference type="GeneID" id="93711925"/>
<evidence type="ECO:0000313" key="10">
    <source>
        <dbReference type="Proteomes" id="UP000182762"/>
    </source>
</evidence>
<evidence type="ECO:0008006" key="11">
    <source>
        <dbReference type="Google" id="ProtNLM"/>
    </source>
</evidence>
<dbReference type="InterPro" id="IPR004776">
    <property type="entry name" value="Mem_transp_PIN-like"/>
</dbReference>
<evidence type="ECO:0000256" key="5">
    <source>
        <dbReference type="ARBA" id="ARBA00022692"/>
    </source>
</evidence>
<dbReference type="Gene3D" id="1.20.1530.20">
    <property type="match status" value="1"/>
</dbReference>
<keyword evidence="6 8" id="KW-1133">Transmembrane helix</keyword>
<dbReference type="PANTHER" id="PTHR36838">
    <property type="entry name" value="AUXIN EFFLUX CARRIER FAMILY PROTEIN"/>
    <property type="match status" value="1"/>
</dbReference>
<evidence type="ECO:0000256" key="3">
    <source>
        <dbReference type="ARBA" id="ARBA00022448"/>
    </source>
</evidence>
<evidence type="ECO:0000256" key="1">
    <source>
        <dbReference type="ARBA" id="ARBA00004651"/>
    </source>
</evidence>
<organism evidence="9 10">
    <name type="scientific">Priestia endophytica DSM 13796</name>
    <dbReference type="NCBI Taxonomy" id="1121089"/>
    <lineage>
        <taxon>Bacteria</taxon>
        <taxon>Bacillati</taxon>
        <taxon>Bacillota</taxon>
        <taxon>Bacilli</taxon>
        <taxon>Bacillales</taxon>
        <taxon>Bacillaceae</taxon>
        <taxon>Priestia</taxon>
    </lineage>
</organism>
<keyword evidence="3" id="KW-0813">Transport</keyword>
<evidence type="ECO:0000256" key="2">
    <source>
        <dbReference type="ARBA" id="ARBA00010145"/>
    </source>
</evidence>
<feature type="transmembrane region" description="Helical" evidence="8">
    <location>
        <begin position="34"/>
        <end position="51"/>
    </location>
</feature>
<evidence type="ECO:0000313" key="9">
    <source>
        <dbReference type="EMBL" id="SFQ76479.1"/>
    </source>
</evidence>
<dbReference type="Pfam" id="PF03547">
    <property type="entry name" value="Mem_trans"/>
    <property type="match status" value="2"/>
</dbReference>
<dbReference type="Proteomes" id="UP000182762">
    <property type="component" value="Unassembled WGS sequence"/>
</dbReference>
<evidence type="ECO:0000256" key="8">
    <source>
        <dbReference type="SAM" id="Phobius"/>
    </source>
</evidence>
<feature type="transmembrane region" description="Helical" evidence="8">
    <location>
        <begin position="191"/>
        <end position="211"/>
    </location>
</feature>
<gene>
    <name evidence="9" type="ORF">SAMN02745910_03316</name>
</gene>
<keyword evidence="4" id="KW-1003">Cell membrane</keyword>